<feature type="compositionally biased region" description="Basic residues" evidence="1">
    <location>
        <begin position="54"/>
        <end position="68"/>
    </location>
</feature>
<organism evidence="2 3">
    <name type="scientific">Trichocladium antarcticum</name>
    <dbReference type="NCBI Taxonomy" id="1450529"/>
    <lineage>
        <taxon>Eukaryota</taxon>
        <taxon>Fungi</taxon>
        <taxon>Dikarya</taxon>
        <taxon>Ascomycota</taxon>
        <taxon>Pezizomycotina</taxon>
        <taxon>Sordariomycetes</taxon>
        <taxon>Sordariomycetidae</taxon>
        <taxon>Sordariales</taxon>
        <taxon>Chaetomiaceae</taxon>
        <taxon>Trichocladium</taxon>
    </lineage>
</organism>
<evidence type="ECO:0000313" key="2">
    <source>
        <dbReference type="EMBL" id="KAK4135232.1"/>
    </source>
</evidence>
<accession>A0AAN6ZEC7</accession>
<feature type="compositionally biased region" description="Polar residues" evidence="1">
    <location>
        <begin position="37"/>
        <end position="53"/>
    </location>
</feature>
<comment type="caution">
    <text evidence="2">The sequence shown here is derived from an EMBL/GenBank/DDBJ whole genome shotgun (WGS) entry which is preliminary data.</text>
</comment>
<gene>
    <name evidence="2" type="ORF">BT67DRAFT_269099</name>
</gene>
<proteinExistence type="predicted"/>
<dbReference type="AlphaFoldDB" id="A0AAN6ZEC7"/>
<keyword evidence="3" id="KW-1185">Reference proteome</keyword>
<evidence type="ECO:0000256" key="1">
    <source>
        <dbReference type="SAM" id="MobiDB-lite"/>
    </source>
</evidence>
<reference evidence="2" key="1">
    <citation type="journal article" date="2023" name="Mol. Phylogenet. Evol.">
        <title>Genome-scale phylogeny and comparative genomics of the fungal order Sordariales.</title>
        <authorList>
            <person name="Hensen N."/>
            <person name="Bonometti L."/>
            <person name="Westerberg I."/>
            <person name="Brannstrom I.O."/>
            <person name="Guillou S."/>
            <person name="Cros-Aarteil S."/>
            <person name="Calhoun S."/>
            <person name="Haridas S."/>
            <person name="Kuo A."/>
            <person name="Mondo S."/>
            <person name="Pangilinan J."/>
            <person name="Riley R."/>
            <person name="LaButti K."/>
            <person name="Andreopoulos B."/>
            <person name="Lipzen A."/>
            <person name="Chen C."/>
            <person name="Yan M."/>
            <person name="Daum C."/>
            <person name="Ng V."/>
            <person name="Clum A."/>
            <person name="Steindorff A."/>
            <person name="Ohm R.A."/>
            <person name="Martin F."/>
            <person name="Silar P."/>
            <person name="Natvig D.O."/>
            <person name="Lalanne C."/>
            <person name="Gautier V."/>
            <person name="Ament-Velasquez S.L."/>
            <person name="Kruys A."/>
            <person name="Hutchinson M.I."/>
            <person name="Powell A.J."/>
            <person name="Barry K."/>
            <person name="Miller A.N."/>
            <person name="Grigoriev I.V."/>
            <person name="Debuchy R."/>
            <person name="Gladieux P."/>
            <person name="Hiltunen Thoren M."/>
            <person name="Johannesson H."/>
        </authorList>
    </citation>
    <scope>NUCLEOTIDE SEQUENCE</scope>
    <source>
        <strain evidence="2">CBS 123565</strain>
    </source>
</reference>
<dbReference type="EMBL" id="MU853406">
    <property type="protein sequence ID" value="KAK4135232.1"/>
    <property type="molecule type" value="Genomic_DNA"/>
</dbReference>
<name>A0AAN6ZEC7_9PEZI</name>
<sequence>MVPPPCTKYIYTCPQRHYSRVPPSSSPKHTPKRIQPYFQTETTHLPRISTTPSIRKKKPPPRNGRRRILPHDAPRPRAPRTGPPPCRPSDGARTTHAPRAPAQQQPLHIRVPGGAERGDPVGARAAALGVGGEKEEGFGFGGCVRGGGGGGEMGRDGLEADDGWI</sequence>
<feature type="region of interest" description="Disordered" evidence="1">
    <location>
        <begin position="145"/>
        <end position="165"/>
    </location>
</feature>
<reference evidence="2" key="2">
    <citation type="submission" date="2023-05" db="EMBL/GenBank/DDBJ databases">
        <authorList>
            <consortium name="Lawrence Berkeley National Laboratory"/>
            <person name="Steindorff A."/>
            <person name="Hensen N."/>
            <person name="Bonometti L."/>
            <person name="Westerberg I."/>
            <person name="Brannstrom I.O."/>
            <person name="Guillou S."/>
            <person name="Cros-Aarteil S."/>
            <person name="Calhoun S."/>
            <person name="Haridas S."/>
            <person name="Kuo A."/>
            <person name="Mondo S."/>
            <person name="Pangilinan J."/>
            <person name="Riley R."/>
            <person name="Labutti K."/>
            <person name="Andreopoulos B."/>
            <person name="Lipzen A."/>
            <person name="Chen C."/>
            <person name="Yanf M."/>
            <person name="Daum C."/>
            <person name="Ng V."/>
            <person name="Clum A."/>
            <person name="Ohm R."/>
            <person name="Martin F."/>
            <person name="Silar P."/>
            <person name="Natvig D."/>
            <person name="Lalanne C."/>
            <person name="Gautier V."/>
            <person name="Ament-Velasquez S.L."/>
            <person name="Kruys A."/>
            <person name="Hutchinson M.I."/>
            <person name="Powell A.J."/>
            <person name="Barry K."/>
            <person name="Miller A.N."/>
            <person name="Grigoriev I.V."/>
            <person name="Debuchy R."/>
            <person name="Gladieux P."/>
            <person name="Thoren M.H."/>
            <person name="Johannesson H."/>
        </authorList>
    </citation>
    <scope>NUCLEOTIDE SEQUENCE</scope>
    <source>
        <strain evidence="2">CBS 123565</strain>
    </source>
</reference>
<feature type="region of interest" description="Disordered" evidence="1">
    <location>
        <begin position="15"/>
        <end position="107"/>
    </location>
</feature>
<protein>
    <submittedName>
        <fullName evidence="2">Uncharacterized protein</fullName>
    </submittedName>
</protein>
<evidence type="ECO:0000313" key="3">
    <source>
        <dbReference type="Proteomes" id="UP001304895"/>
    </source>
</evidence>
<dbReference type="Proteomes" id="UP001304895">
    <property type="component" value="Unassembled WGS sequence"/>
</dbReference>